<name>A0A9P3UQH6_LYOSH</name>
<dbReference type="Proteomes" id="UP001063166">
    <property type="component" value="Unassembled WGS sequence"/>
</dbReference>
<feature type="region of interest" description="Disordered" evidence="1">
    <location>
        <begin position="183"/>
        <end position="206"/>
    </location>
</feature>
<dbReference type="EMBL" id="BRPK01000009">
    <property type="protein sequence ID" value="GLB41277.1"/>
    <property type="molecule type" value="Genomic_DNA"/>
</dbReference>
<dbReference type="AlphaFoldDB" id="A0A9P3UQH6"/>
<evidence type="ECO:0000256" key="1">
    <source>
        <dbReference type="SAM" id="MobiDB-lite"/>
    </source>
</evidence>
<protein>
    <submittedName>
        <fullName evidence="2">Uncharacterized protein</fullName>
    </submittedName>
</protein>
<sequence length="206" mass="23029">MHTNFLAPRQTRLQSSHLRKLVKNVMIFFCFHPKACCHRHRSLDSVRVLRSTCRPCSQPPCSPSHAHSHSRSWSPSGLIPQDFKLIDLEKGFQQEEPDSPCRCKTRSPQHLHASYLPVNALASPQTGCSLQFRAGQRRCHQLPNVYIICNALPSSIPRPLACRVNLGRPCVGAHVLLPSSDNRSIMETSRPGEWEGEGGSGELEHA</sequence>
<evidence type="ECO:0000313" key="2">
    <source>
        <dbReference type="EMBL" id="GLB41277.1"/>
    </source>
</evidence>
<feature type="compositionally biased region" description="Gly residues" evidence="1">
    <location>
        <begin position="197"/>
        <end position="206"/>
    </location>
</feature>
<reference evidence="2" key="1">
    <citation type="submission" date="2022-07" db="EMBL/GenBank/DDBJ databases">
        <title>The genome of Lyophyllum shimeji provides insight into the initial evolution of ectomycorrhizal fungal genome.</title>
        <authorList>
            <person name="Kobayashi Y."/>
            <person name="Shibata T."/>
            <person name="Hirakawa H."/>
            <person name="Shigenobu S."/>
            <person name="Nishiyama T."/>
            <person name="Yamada A."/>
            <person name="Hasebe M."/>
            <person name="Kawaguchi M."/>
        </authorList>
    </citation>
    <scope>NUCLEOTIDE SEQUENCE</scope>
    <source>
        <strain evidence="2">AT787</strain>
    </source>
</reference>
<organism evidence="2 3">
    <name type="scientific">Lyophyllum shimeji</name>
    <name type="common">Hon-shimeji</name>
    <name type="synonym">Tricholoma shimeji</name>
    <dbReference type="NCBI Taxonomy" id="47721"/>
    <lineage>
        <taxon>Eukaryota</taxon>
        <taxon>Fungi</taxon>
        <taxon>Dikarya</taxon>
        <taxon>Basidiomycota</taxon>
        <taxon>Agaricomycotina</taxon>
        <taxon>Agaricomycetes</taxon>
        <taxon>Agaricomycetidae</taxon>
        <taxon>Agaricales</taxon>
        <taxon>Tricholomatineae</taxon>
        <taxon>Lyophyllaceae</taxon>
        <taxon>Lyophyllum</taxon>
    </lineage>
</organism>
<comment type="caution">
    <text evidence="2">The sequence shown here is derived from an EMBL/GenBank/DDBJ whole genome shotgun (WGS) entry which is preliminary data.</text>
</comment>
<proteinExistence type="predicted"/>
<keyword evidence="3" id="KW-1185">Reference proteome</keyword>
<accession>A0A9P3UQH6</accession>
<gene>
    <name evidence="2" type="ORF">LshimejAT787_0904920</name>
</gene>
<evidence type="ECO:0000313" key="3">
    <source>
        <dbReference type="Proteomes" id="UP001063166"/>
    </source>
</evidence>